<dbReference type="Proteomes" id="UP001161388">
    <property type="component" value="Unassembled WGS sequence"/>
</dbReference>
<gene>
    <name evidence="3" type="ORF">GCM10007927_25070</name>
</gene>
<feature type="transmembrane region" description="Helical" evidence="2">
    <location>
        <begin position="33"/>
        <end position="51"/>
    </location>
</feature>
<reference evidence="3" key="2">
    <citation type="submission" date="2023-01" db="EMBL/GenBank/DDBJ databases">
        <title>Draft genome sequence of Sulfitobacter pacificus strain NBRC 109915.</title>
        <authorList>
            <person name="Sun Q."/>
            <person name="Mori K."/>
        </authorList>
    </citation>
    <scope>NUCLEOTIDE SEQUENCE</scope>
    <source>
        <strain evidence="3">NBRC 109915</strain>
    </source>
</reference>
<evidence type="ECO:0000256" key="1">
    <source>
        <dbReference type="SAM" id="MobiDB-lite"/>
    </source>
</evidence>
<keyword evidence="2" id="KW-1133">Transmembrane helix</keyword>
<proteinExistence type="predicted"/>
<organism evidence="3 4">
    <name type="scientific">Sulfitobacter pacificus</name>
    <dbReference type="NCBI Taxonomy" id="1499314"/>
    <lineage>
        <taxon>Bacteria</taxon>
        <taxon>Pseudomonadati</taxon>
        <taxon>Pseudomonadota</taxon>
        <taxon>Alphaproteobacteria</taxon>
        <taxon>Rhodobacterales</taxon>
        <taxon>Roseobacteraceae</taxon>
        <taxon>Sulfitobacter</taxon>
    </lineage>
</organism>
<sequence>MPLSFYGGLLPDPSPQKEIPMEDPKDPKMSGRIATIALLVAFGIVGMMLWIA</sequence>
<keyword evidence="2" id="KW-0472">Membrane</keyword>
<evidence type="ECO:0000313" key="4">
    <source>
        <dbReference type="Proteomes" id="UP001161388"/>
    </source>
</evidence>
<comment type="caution">
    <text evidence="3">The sequence shown here is derived from an EMBL/GenBank/DDBJ whole genome shotgun (WGS) entry which is preliminary data.</text>
</comment>
<reference evidence="3" key="1">
    <citation type="journal article" date="2014" name="Int. J. Syst. Evol. Microbiol.">
        <title>Complete genome of a new Firmicutes species belonging to the dominant human colonic microbiota ('Ruminococcus bicirculans') reveals two chromosomes and a selective capacity to utilize plant glucans.</title>
        <authorList>
            <consortium name="NISC Comparative Sequencing Program"/>
            <person name="Wegmann U."/>
            <person name="Louis P."/>
            <person name="Goesmann A."/>
            <person name="Henrissat B."/>
            <person name="Duncan S.H."/>
            <person name="Flint H.J."/>
        </authorList>
    </citation>
    <scope>NUCLEOTIDE SEQUENCE</scope>
    <source>
        <strain evidence="3">NBRC 109915</strain>
    </source>
</reference>
<accession>A0ABQ5VKU6</accession>
<protein>
    <submittedName>
        <fullName evidence="3">Uncharacterized protein</fullName>
    </submittedName>
</protein>
<feature type="compositionally biased region" description="Basic and acidic residues" evidence="1">
    <location>
        <begin position="19"/>
        <end position="28"/>
    </location>
</feature>
<evidence type="ECO:0000256" key="2">
    <source>
        <dbReference type="SAM" id="Phobius"/>
    </source>
</evidence>
<keyword evidence="2" id="KW-0812">Transmembrane</keyword>
<keyword evidence="4" id="KW-1185">Reference proteome</keyword>
<name>A0ABQ5VKU6_9RHOB</name>
<evidence type="ECO:0000313" key="3">
    <source>
        <dbReference type="EMBL" id="GLQ27704.1"/>
    </source>
</evidence>
<feature type="region of interest" description="Disordered" evidence="1">
    <location>
        <begin position="1"/>
        <end position="28"/>
    </location>
</feature>
<dbReference type="EMBL" id="BSNL01000001">
    <property type="protein sequence ID" value="GLQ27704.1"/>
    <property type="molecule type" value="Genomic_DNA"/>
</dbReference>